<dbReference type="Proteomes" id="UP000576969">
    <property type="component" value="Unassembled WGS sequence"/>
</dbReference>
<evidence type="ECO:0000256" key="1">
    <source>
        <dbReference type="ARBA" id="ARBA00022516"/>
    </source>
</evidence>
<evidence type="ECO:0000256" key="5">
    <source>
        <dbReference type="ARBA" id="ARBA00023315"/>
    </source>
</evidence>
<organism evidence="7 8">
    <name type="scientific">Microbacterium immunditiarum</name>
    <dbReference type="NCBI Taxonomy" id="337480"/>
    <lineage>
        <taxon>Bacteria</taxon>
        <taxon>Bacillati</taxon>
        <taxon>Actinomycetota</taxon>
        <taxon>Actinomycetes</taxon>
        <taxon>Micrococcales</taxon>
        <taxon>Microbacteriaceae</taxon>
        <taxon>Microbacterium</taxon>
    </lineage>
</organism>
<proteinExistence type="predicted"/>
<dbReference type="EMBL" id="JACCBV010000001">
    <property type="protein sequence ID" value="NYE21030.1"/>
    <property type="molecule type" value="Genomic_DNA"/>
</dbReference>
<dbReference type="InterPro" id="IPR029098">
    <property type="entry name" value="Acetyltransf_C"/>
</dbReference>
<evidence type="ECO:0000256" key="3">
    <source>
        <dbReference type="ARBA" id="ARBA00022679"/>
    </source>
</evidence>
<dbReference type="GO" id="GO:0016020">
    <property type="term" value="C:membrane"/>
    <property type="evidence" value="ECO:0007669"/>
    <property type="project" value="GOC"/>
</dbReference>
<dbReference type="Pfam" id="PF00132">
    <property type="entry name" value="Hexapep"/>
    <property type="match status" value="1"/>
</dbReference>
<dbReference type="GO" id="GO:0009245">
    <property type="term" value="P:lipid A biosynthetic process"/>
    <property type="evidence" value="ECO:0007669"/>
    <property type="project" value="UniProtKB-KW"/>
</dbReference>
<feature type="domain" description="UDP N-acetylglucosamine O-acyltransferase C-terminal" evidence="6">
    <location>
        <begin position="165"/>
        <end position="202"/>
    </location>
</feature>
<keyword evidence="3 7" id="KW-0808">Transferase</keyword>
<accession>A0A7Y9GQV9</accession>
<dbReference type="AlphaFoldDB" id="A0A7Y9GQV9"/>
<keyword evidence="8" id="KW-1185">Reference proteome</keyword>
<dbReference type="RefSeq" id="WP_179491390.1">
    <property type="nucleotide sequence ID" value="NZ_JACCBV010000001.1"/>
</dbReference>
<gene>
    <name evidence="7" type="ORF">BJ991_003058</name>
</gene>
<evidence type="ECO:0000256" key="4">
    <source>
        <dbReference type="ARBA" id="ARBA00023098"/>
    </source>
</evidence>
<comment type="caution">
    <text evidence="7">The sequence shown here is derived from an EMBL/GenBank/DDBJ whole genome shotgun (WGS) entry which is preliminary data.</text>
</comment>
<dbReference type="InterPro" id="IPR001451">
    <property type="entry name" value="Hexapep"/>
</dbReference>
<keyword evidence="2" id="KW-0441">Lipid A biosynthesis</keyword>
<dbReference type="PANTHER" id="PTHR43480">
    <property type="entry name" value="ACYL-[ACYL-CARRIER-PROTEIN]--UDP-N-ACETYLGLUCOSAMINE O-ACYLTRANSFERASE"/>
    <property type="match status" value="1"/>
</dbReference>
<dbReference type="Gene3D" id="2.160.10.10">
    <property type="entry name" value="Hexapeptide repeat proteins"/>
    <property type="match status" value="1"/>
</dbReference>
<dbReference type="InterPro" id="IPR011004">
    <property type="entry name" value="Trimer_LpxA-like_sf"/>
</dbReference>
<evidence type="ECO:0000313" key="7">
    <source>
        <dbReference type="EMBL" id="NYE21030.1"/>
    </source>
</evidence>
<evidence type="ECO:0000256" key="2">
    <source>
        <dbReference type="ARBA" id="ARBA00022556"/>
    </source>
</evidence>
<keyword evidence="5 7" id="KW-0012">Acyltransferase</keyword>
<sequence length="240" mass="25240">MTSNRIHPSAVISDAVELGAGVTVGPNAVILGPAEIADRVWIGPGVVIGTPPEIADRVQNAAWTGEVMHTGVRIGEGTVIRELTTIHQGSHRTTTIGSNCWILNSSYVAHDCLIGDGVTISAGTRLGGHVIVGDIANLGMSVVVHQHRVIGAGAMVGMGTPITRDVPPFTKAYGNPPRLHGVNEYALRRLSYDDETIDRVRDSLLAADPSVLAGGLAAAPVREWLELAQREALTVMGVEE</sequence>
<dbReference type="PANTHER" id="PTHR43480:SF1">
    <property type="entry name" value="ACYL-[ACYL-CARRIER-PROTEIN]--UDP-N-ACETYLGLUCOSAMINE O-ACYLTRANSFERASE, MITOCHONDRIAL-RELATED"/>
    <property type="match status" value="1"/>
</dbReference>
<reference evidence="7 8" key="1">
    <citation type="submission" date="2020-07" db="EMBL/GenBank/DDBJ databases">
        <title>Sequencing the genomes of 1000 actinobacteria strains.</title>
        <authorList>
            <person name="Klenk H.-P."/>
        </authorList>
    </citation>
    <scope>NUCLEOTIDE SEQUENCE [LARGE SCALE GENOMIC DNA]</scope>
    <source>
        <strain evidence="7 8">DSM 24662</strain>
    </source>
</reference>
<keyword evidence="1" id="KW-0444">Lipid biosynthesis</keyword>
<evidence type="ECO:0000313" key="8">
    <source>
        <dbReference type="Proteomes" id="UP000576969"/>
    </source>
</evidence>
<protein>
    <submittedName>
        <fullName evidence="7">UDP-N-acetylglucosamine acyltransferase</fullName>
        <ecNumber evidence="7">2.3.1.129</ecNumber>
    </submittedName>
</protein>
<dbReference type="Pfam" id="PF13720">
    <property type="entry name" value="Acetyltransf_11"/>
    <property type="match status" value="1"/>
</dbReference>
<dbReference type="GO" id="GO:0008780">
    <property type="term" value="F:acyl-[acyl-carrier-protein]-UDP-N-acetylglucosamine O-acyltransferase activity"/>
    <property type="evidence" value="ECO:0007669"/>
    <property type="project" value="UniProtKB-EC"/>
</dbReference>
<dbReference type="InterPro" id="IPR010137">
    <property type="entry name" value="Lipid_A_LpxA"/>
</dbReference>
<dbReference type="EC" id="2.3.1.129" evidence="7"/>
<evidence type="ECO:0000259" key="6">
    <source>
        <dbReference type="Pfam" id="PF13720"/>
    </source>
</evidence>
<dbReference type="SUPFAM" id="SSF51161">
    <property type="entry name" value="Trimeric LpxA-like enzymes"/>
    <property type="match status" value="1"/>
</dbReference>
<keyword evidence="4" id="KW-0443">Lipid metabolism</keyword>
<name>A0A7Y9GQV9_9MICO</name>